<dbReference type="AlphaFoldDB" id="A0A6C0F4F2"/>
<feature type="compositionally biased region" description="Basic and acidic residues" evidence="1">
    <location>
        <begin position="191"/>
        <end position="204"/>
    </location>
</feature>
<feature type="compositionally biased region" description="Basic and acidic residues" evidence="1">
    <location>
        <begin position="217"/>
        <end position="232"/>
    </location>
</feature>
<sequence length="232" mass="27014">MRLKIAHYNIYNNIKQMSANLVNEITLEYLMSKEQHAKFMNKKKEGISSCERKDKKFYRKRILNLSRDLLLNQDPENLLHDVKVSFDNYVKICINYFKILDETDIIQEDYHEIKILNDALGKEDISTTAADADKLLMRTIKTNKGPLDNFVKIKTTKPPNPPIIPLQKDINLKDPELKNKGICKKNNITNKYEESTKISKENSKKDKKTKKKSQASNKEKQENEKNNDPSIA</sequence>
<evidence type="ECO:0000313" key="2">
    <source>
        <dbReference type="EMBL" id="QHT36022.1"/>
    </source>
</evidence>
<feature type="region of interest" description="Disordered" evidence="1">
    <location>
        <begin position="191"/>
        <end position="232"/>
    </location>
</feature>
<dbReference type="EMBL" id="MN739029">
    <property type="protein sequence ID" value="QHT36022.1"/>
    <property type="molecule type" value="Genomic_DNA"/>
</dbReference>
<name>A0A6C0F4F2_9ZZZZ</name>
<reference evidence="2" key="1">
    <citation type="journal article" date="2020" name="Nature">
        <title>Giant virus diversity and host interactions through global metagenomics.</title>
        <authorList>
            <person name="Schulz F."/>
            <person name="Roux S."/>
            <person name="Paez-Espino D."/>
            <person name="Jungbluth S."/>
            <person name="Walsh D.A."/>
            <person name="Denef V.J."/>
            <person name="McMahon K.D."/>
            <person name="Konstantinidis K.T."/>
            <person name="Eloe-Fadrosh E.A."/>
            <person name="Kyrpides N.C."/>
            <person name="Woyke T."/>
        </authorList>
    </citation>
    <scope>NUCLEOTIDE SEQUENCE</scope>
    <source>
        <strain evidence="2">GVMAG-M-3300009182-46</strain>
    </source>
</reference>
<proteinExistence type="predicted"/>
<accession>A0A6C0F4F2</accession>
<organism evidence="2">
    <name type="scientific">viral metagenome</name>
    <dbReference type="NCBI Taxonomy" id="1070528"/>
    <lineage>
        <taxon>unclassified sequences</taxon>
        <taxon>metagenomes</taxon>
        <taxon>organismal metagenomes</taxon>
    </lineage>
</organism>
<evidence type="ECO:0000256" key="1">
    <source>
        <dbReference type="SAM" id="MobiDB-lite"/>
    </source>
</evidence>
<protein>
    <submittedName>
        <fullName evidence="2">Uncharacterized protein</fullName>
    </submittedName>
</protein>